<gene>
    <name evidence="2" type="ORF">NXT3_PB00215</name>
</gene>
<protein>
    <submittedName>
        <fullName evidence="2">Uncharacterized protein</fullName>
    </submittedName>
</protein>
<feature type="region of interest" description="Disordered" evidence="1">
    <location>
        <begin position="1"/>
        <end position="58"/>
    </location>
</feature>
<keyword evidence="2" id="KW-0614">Plasmid</keyword>
<accession>A0A2L0HBQ6</accession>
<evidence type="ECO:0000313" key="3">
    <source>
        <dbReference type="Proteomes" id="UP000239340"/>
    </source>
</evidence>
<proteinExistence type="predicted"/>
<organism evidence="2 3">
    <name type="scientific">Rhizobium fredii</name>
    <name type="common">Sinorhizobium fredii</name>
    <dbReference type="NCBI Taxonomy" id="380"/>
    <lineage>
        <taxon>Bacteria</taxon>
        <taxon>Pseudomonadati</taxon>
        <taxon>Pseudomonadota</taxon>
        <taxon>Alphaproteobacteria</taxon>
        <taxon>Hyphomicrobiales</taxon>
        <taxon>Rhizobiaceae</taxon>
        <taxon>Sinorhizobium/Ensifer group</taxon>
        <taxon>Sinorhizobium</taxon>
    </lineage>
</organism>
<sequence>MYCNNEEDNQRSRSRLYRLGQRPKFSSKCRPRRILQDKQSRSVQRRCQNVSLPGRETG</sequence>
<name>A0A2L0HBQ6_RHIFR</name>
<evidence type="ECO:0000256" key="1">
    <source>
        <dbReference type="SAM" id="MobiDB-lite"/>
    </source>
</evidence>
<reference evidence="2 3" key="1">
    <citation type="submission" date="2017-10" db="EMBL/GenBank/DDBJ databases">
        <title>Analysis of the genome sequences of Rhizobium populations associated to common bean (phaseolus vulgaris).</title>
        <authorList>
            <person name="Bustos P."/>
            <person name="Santamaria R.I."/>
            <person name="Miranda-Sanchez F."/>
            <person name="Perez-Carrascal O."/>
            <person name="Juarez S."/>
            <person name="Lozano L."/>
            <person name="Martinez-Flores I."/>
            <person name="Vinuesa P."/>
            <person name="Martinez-Romero E."/>
            <person name="Cevallos M.A."/>
            <person name="Romero D."/>
            <person name="Davila G."/>
            <person name="Gonzalez V."/>
        </authorList>
    </citation>
    <scope>NUCLEOTIDE SEQUENCE [LARGE SCALE GENOMIC DNA]</scope>
    <source>
        <strain evidence="2 3">NXT3</strain>
        <plasmid evidence="3">Plasmid psfrenxt3b</plasmid>
    </source>
</reference>
<geneLocation type="plasmid" evidence="3">
    <name>psfrenxt3b</name>
</geneLocation>
<dbReference type="EMBL" id="CP024309">
    <property type="protein sequence ID" value="AUX78874.1"/>
    <property type="molecule type" value="Genomic_DNA"/>
</dbReference>
<evidence type="ECO:0000313" key="2">
    <source>
        <dbReference type="EMBL" id="AUX78874.1"/>
    </source>
</evidence>
<dbReference type="Proteomes" id="UP000239340">
    <property type="component" value="Plasmid pSfreNXT3b"/>
</dbReference>
<dbReference type="AlphaFoldDB" id="A0A2L0HBQ6"/>
<feature type="compositionally biased region" description="Polar residues" evidence="1">
    <location>
        <begin position="41"/>
        <end position="51"/>
    </location>
</feature>